<evidence type="ECO:0000313" key="3">
    <source>
        <dbReference type="Proteomes" id="UP001054821"/>
    </source>
</evidence>
<evidence type="ECO:0000259" key="1">
    <source>
        <dbReference type="Pfam" id="PF13976"/>
    </source>
</evidence>
<evidence type="ECO:0000313" key="2">
    <source>
        <dbReference type="EMBL" id="KAI5334453.1"/>
    </source>
</evidence>
<reference evidence="2 3" key="1">
    <citation type="journal article" date="2022" name="G3 (Bethesda)">
        <title>Whole-genome sequence and methylome profiling of the almond [Prunus dulcis (Mill.) D.A. Webb] cultivar 'Nonpareil'.</title>
        <authorList>
            <person name="D'Amico-Willman K.M."/>
            <person name="Ouma W.Z."/>
            <person name="Meulia T."/>
            <person name="Sideli G.M."/>
            <person name="Gradziel T.M."/>
            <person name="Fresnedo-Ramirez J."/>
        </authorList>
    </citation>
    <scope>NUCLEOTIDE SEQUENCE [LARGE SCALE GENOMIC DNA]</scope>
    <source>
        <tissue evidence="2">Leaf</tissue>
    </source>
</reference>
<accession>A0AAD4W170</accession>
<dbReference type="InterPro" id="IPR039537">
    <property type="entry name" value="Retrotran_Ty1/copia-like"/>
</dbReference>
<keyword evidence="3" id="KW-1185">Reference proteome</keyword>
<dbReference type="AlphaFoldDB" id="A0AAD4W170"/>
<gene>
    <name evidence="2" type="ORF">L3X38_024586</name>
</gene>
<organism evidence="2 3">
    <name type="scientific">Prunus dulcis</name>
    <name type="common">Almond</name>
    <name type="synonym">Amygdalus dulcis</name>
    <dbReference type="NCBI Taxonomy" id="3755"/>
    <lineage>
        <taxon>Eukaryota</taxon>
        <taxon>Viridiplantae</taxon>
        <taxon>Streptophyta</taxon>
        <taxon>Embryophyta</taxon>
        <taxon>Tracheophyta</taxon>
        <taxon>Spermatophyta</taxon>
        <taxon>Magnoliopsida</taxon>
        <taxon>eudicotyledons</taxon>
        <taxon>Gunneridae</taxon>
        <taxon>Pentapetalae</taxon>
        <taxon>rosids</taxon>
        <taxon>fabids</taxon>
        <taxon>Rosales</taxon>
        <taxon>Rosaceae</taxon>
        <taxon>Amygdaloideae</taxon>
        <taxon>Amygdaleae</taxon>
        <taxon>Prunus</taxon>
    </lineage>
</organism>
<name>A0AAD4W170_PRUDU</name>
<comment type="caution">
    <text evidence="2">The sequence shown here is derived from an EMBL/GenBank/DDBJ whole genome shotgun (WGS) entry which is preliminary data.</text>
</comment>
<dbReference type="Proteomes" id="UP001054821">
    <property type="component" value="Chromosome 4"/>
</dbReference>
<dbReference type="InterPro" id="IPR025724">
    <property type="entry name" value="GAG-pre-integrase_dom"/>
</dbReference>
<sequence length="253" mass="28719">MSGTPMILPLIADSQKHAVNPADPATRTHAYIATTKGKTIGYGTRRGKLYYLDWAPDSAVKVGQAFTTSGSRSEEKREKIWLWHKRLGHASFGYLKKLFPSLFSSLDVSSFQCDTCELAQSYHVPFLLSSNKSLVSFSLIHSDVWGPVKIATPAGAQWFQHFYQMVETQFHARIQVLRSDNGGEFVILTSSYKIRASYINAHALTRPNRMGWLKERTDTYWKKFMPLSLVQYAKIILGRSRRLCSIPYQSDSL</sequence>
<protein>
    <recommendedName>
        <fullName evidence="1">GAG-pre-integrase domain-containing protein</fullName>
    </recommendedName>
</protein>
<dbReference type="Pfam" id="PF13976">
    <property type="entry name" value="gag_pre-integrs"/>
    <property type="match status" value="1"/>
</dbReference>
<dbReference type="PANTHER" id="PTHR42648:SF22">
    <property type="entry name" value="REVERSE TRANSCRIPTASE TY1_COPIA-TYPE DOMAIN-CONTAINING PROTEIN"/>
    <property type="match status" value="1"/>
</dbReference>
<feature type="domain" description="GAG-pre-integrase" evidence="1">
    <location>
        <begin position="48"/>
        <end position="120"/>
    </location>
</feature>
<dbReference type="PANTHER" id="PTHR42648">
    <property type="entry name" value="TRANSPOSASE, PUTATIVE-RELATED"/>
    <property type="match status" value="1"/>
</dbReference>
<dbReference type="EMBL" id="JAJFAZ020000004">
    <property type="protein sequence ID" value="KAI5334453.1"/>
    <property type="molecule type" value="Genomic_DNA"/>
</dbReference>
<proteinExistence type="predicted"/>